<dbReference type="Pfam" id="PF14070">
    <property type="entry name" value="YjfB_motility"/>
    <property type="match status" value="1"/>
</dbReference>
<reference evidence="2 3" key="1">
    <citation type="submission" date="2015-07" db="EMBL/GenBank/DDBJ databases">
        <title>Draft genome sequence of the Amantichitinum ursilacus IGB-41, a new chitin-degrading bacterium.</title>
        <authorList>
            <person name="Kirstahler P."/>
            <person name="Guenther M."/>
            <person name="Grumaz C."/>
            <person name="Rupp S."/>
            <person name="Zibek S."/>
            <person name="Sohn K."/>
        </authorList>
    </citation>
    <scope>NUCLEOTIDE SEQUENCE [LARGE SCALE GENOMIC DNA]</scope>
    <source>
        <strain evidence="2 3">IGB-41</strain>
    </source>
</reference>
<dbReference type="EMBL" id="LAQT01000001">
    <property type="protein sequence ID" value="KPC55444.1"/>
    <property type="molecule type" value="Genomic_DNA"/>
</dbReference>
<feature type="region of interest" description="Disordered" evidence="1">
    <location>
        <begin position="48"/>
        <end position="68"/>
    </location>
</feature>
<organism evidence="2 3">
    <name type="scientific">Amantichitinum ursilacus</name>
    <dbReference type="NCBI Taxonomy" id="857265"/>
    <lineage>
        <taxon>Bacteria</taxon>
        <taxon>Pseudomonadati</taxon>
        <taxon>Pseudomonadota</taxon>
        <taxon>Betaproteobacteria</taxon>
        <taxon>Neisseriales</taxon>
        <taxon>Chitinibacteraceae</taxon>
        <taxon>Amantichitinum</taxon>
    </lineage>
</organism>
<evidence type="ECO:0000313" key="2">
    <source>
        <dbReference type="EMBL" id="KPC55444.1"/>
    </source>
</evidence>
<dbReference type="InterPro" id="IPR025906">
    <property type="entry name" value="YjfB_motility"/>
</dbReference>
<feature type="region of interest" description="Disordered" evidence="1">
    <location>
        <begin position="1"/>
        <end position="24"/>
    </location>
</feature>
<feature type="compositionally biased region" description="Low complexity" evidence="1">
    <location>
        <begin position="1"/>
        <end position="19"/>
    </location>
</feature>
<gene>
    <name evidence="2" type="ORF">WG78_02265</name>
</gene>
<evidence type="ECO:0000256" key="1">
    <source>
        <dbReference type="SAM" id="MobiDB-lite"/>
    </source>
</evidence>
<protein>
    <recommendedName>
        <fullName evidence="4">Motility protein</fullName>
    </recommendedName>
</protein>
<comment type="caution">
    <text evidence="2">The sequence shown here is derived from an EMBL/GenBank/DDBJ whole genome shotgun (WGS) entry which is preliminary data.</text>
</comment>
<name>A0A0N0XMX9_9NEIS</name>
<dbReference type="Proteomes" id="UP000037939">
    <property type="component" value="Unassembled WGS sequence"/>
</dbReference>
<dbReference type="RefSeq" id="WP_053936132.1">
    <property type="nucleotide sequence ID" value="NZ_LAQT01000001.1"/>
</dbReference>
<evidence type="ECO:0000313" key="3">
    <source>
        <dbReference type="Proteomes" id="UP000037939"/>
    </source>
</evidence>
<keyword evidence="3" id="KW-1185">Reference proteome</keyword>
<evidence type="ECO:0008006" key="4">
    <source>
        <dbReference type="Google" id="ProtNLM"/>
    </source>
</evidence>
<dbReference type="OrthoDB" id="8967327at2"/>
<sequence length="68" mass="7030">MDLSSAVSSAASAASDAPSQTLRESVSTNVLRKALDLQQQGAVSLLQSIPQPQYNNPSNLGNSVDTKA</sequence>
<accession>A0A0N0XMX9</accession>
<dbReference type="AlphaFoldDB" id="A0A0N0XMX9"/>
<proteinExistence type="predicted"/>